<reference evidence="1 4" key="1">
    <citation type="submission" date="2015-09" db="EMBL/GenBank/DDBJ databases">
        <title>Genome announcement of multiple Pseudomonas syringae strains.</title>
        <authorList>
            <person name="Thakur S."/>
            <person name="Wang P.W."/>
            <person name="Gong Y."/>
            <person name="Weir B.S."/>
            <person name="Guttman D.S."/>
        </authorList>
    </citation>
    <scope>NUCLEOTIDE SEQUENCE [LARGE SCALE GENOMIC DNA]</scope>
    <source>
        <strain evidence="1 4">ICMP4455</strain>
    </source>
</reference>
<accession>A0A0P9T6S9</accession>
<dbReference type="EMBL" id="RBOA01000390">
    <property type="protein sequence ID" value="RML96934.1"/>
    <property type="molecule type" value="Genomic_DNA"/>
</dbReference>
<dbReference type="RefSeq" id="WP_057420806.1">
    <property type="nucleotide sequence ID" value="NZ_BMZY01000044.1"/>
</dbReference>
<protein>
    <submittedName>
        <fullName evidence="1">Uncharacterized protein</fullName>
    </submittedName>
</protein>
<dbReference type="Proteomes" id="UP000272627">
    <property type="component" value="Unassembled WGS sequence"/>
</dbReference>
<dbReference type="AlphaFoldDB" id="A0A0P9T6S9"/>
<evidence type="ECO:0000313" key="6">
    <source>
        <dbReference type="Proteomes" id="UP000275613"/>
    </source>
</evidence>
<name>A0A0P9T6S9_PSEA0</name>
<evidence type="ECO:0000313" key="3">
    <source>
        <dbReference type="EMBL" id="RMO51438.1"/>
    </source>
</evidence>
<organism evidence="1 4">
    <name type="scientific">Pseudomonas amygdali pv. eriobotryae</name>
    <dbReference type="NCBI Taxonomy" id="129137"/>
    <lineage>
        <taxon>Bacteria</taxon>
        <taxon>Pseudomonadati</taxon>
        <taxon>Pseudomonadota</taxon>
        <taxon>Gammaproteobacteria</taxon>
        <taxon>Pseudomonadales</taxon>
        <taxon>Pseudomonadaceae</taxon>
        <taxon>Pseudomonas</taxon>
        <taxon>Pseudomonas amygdali</taxon>
    </lineage>
</organism>
<evidence type="ECO:0000313" key="1">
    <source>
        <dbReference type="EMBL" id="KPX36115.1"/>
    </source>
</evidence>
<dbReference type="PATRIC" id="fig|129137.4.peg.3146"/>
<dbReference type="EMBL" id="RBPV01000437">
    <property type="protein sequence ID" value="RMO51438.1"/>
    <property type="molecule type" value="Genomic_DNA"/>
</dbReference>
<evidence type="ECO:0000313" key="5">
    <source>
        <dbReference type="Proteomes" id="UP000272627"/>
    </source>
</evidence>
<evidence type="ECO:0000313" key="2">
    <source>
        <dbReference type="EMBL" id="RML96934.1"/>
    </source>
</evidence>
<sequence>MTDTPSPQPYTGRATVYIDQNVLDMAVKGHDPAFFRSITDKLQIIYSDETLREIKRSGQPEKFLEALDALNSMHFRHQFNDRFEPTGEMILHDLSSSHAYTNYLQAEPVYDLMLAAAHQTTLKLYGGRADSAFTDIASR</sequence>
<reference evidence="5 6" key="2">
    <citation type="submission" date="2018-08" db="EMBL/GenBank/DDBJ databases">
        <title>Recombination of ecologically and evolutionarily significant loci maintains genetic cohesion in the Pseudomonas syringae species complex.</title>
        <authorList>
            <person name="Dillon M."/>
            <person name="Thakur S."/>
            <person name="Almeida R.N.D."/>
            <person name="Weir B.S."/>
            <person name="Guttman D.S."/>
        </authorList>
    </citation>
    <scope>NUCLEOTIDE SEQUENCE [LARGE SCALE GENOMIC DNA]</scope>
    <source>
        <strain evidence="3 6">ICMP 4316</strain>
        <strain evidence="2 5">ICMP 8636</strain>
    </source>
</reference>
<evidence type="ECO:0000313" key="4">
    <source>
        <dbReference type="Proteomes" id="UP000050490"/>
    </source>
</evidence>
<comment type="caution">
    <text evidence="1">The sequence shown here is derived from an EMBL/GenBank/DDBJ whole genome shotgun (WGS) entry which is preliminary data.</text>
</comment>
<dbReference type="Proteomes" id="UP000050490">
    <property type="component" value="Unassembled WGS sequence"/>
</dbReference>
<dbReference type="Proteomes" id="UP000275613">
    <property type="component" value="Unassembled WGS sequence"/>
</dbReference>
<dbReference type="EMBL" id="LJQI01000092">
    <property type="protein sequence ID" value="KPX36115.1"/>
    <property type="molecule type" value="Genomic_DNA"/>
</dbReference>
<gene>
    <name evidence="1" type="ORF">ALO70_02172</name>
    <name evidence="3" type="ORF">ALQ39_01807</name>
    <name evidence="2" type="ORF">ALQ86_03479</name>
</gene>
<proteinExistence type="predicted"/>